<name>A0A9X0PE25_9STAP</name>
<evidence type="ECO:0008006" key="3">
    <source>
        <dbReference type="Google" id="ProtNLM"/>
    </source>
</evidence>
<sequence>MKNKRRIIVLFAFLLVGASIYLMTSFDMLTRREVYYGKFVQNNQPTSLYSHDNRYQMKLNKKRDKLQEGNRVKVTLTDQKGVIVDVKAIDKTQIPKNVLQKIERSQ</sequence>
<dbReference type="SUPFAM" id="SSF159121">
    <property type="entry name" value="BC4932-like"/>
    <property type="match status" value="1"/>
</dbReference>
<dbReference type="Proteomes" id="UP000524893">
    <property type="component" value="Unassembled WGS sequence"/>
</dbReference>
<evidence type="ECO:0000313" key="1">
    <source>
        <dbReference type="EMBL" id="MBA8776095.1"/>
    </source>
</evidence>
<evidence type="ECO:0000313" key="2">
    <source>
        <dbReference type="Proteomes" id="UP000524893"/>
    </source>
</evidence>
<dbReference type="RefSeq" id="WP_182280546.1">
    <property type="nucleotide sequence ID" value="NZ_CP092966.1"/>
</dbReference>
<dbReference type="GeneID" id="72413102"/>
<protein>
    <recommendedName>
        <fullName evidence="3">YxeA family protein</fullName>
    </recommendedName>
</protein>
<dbReference type="AlphaFoldDB" id="A0A9X0PE25"/>
<dbReference type="InterPro" id="IPR036166">
    <property type="entry name" value="YxeA-like_sf"/>
</dbReference>
<dbReference type="EMBL" id="JABTCN010000007">
    <property type="protein sequence ID" value="MBA8776095.1"/>
    <property type="molecule type" value="Genomic_DNA"/>
</dbReference>
<organism evidence="1 2">
    <name type="scientific">Staphylococcus coagulans</name>
    <dbReference type="NCBI Taxonomy" id="74706"/>
    <lineage>
        <taxon>Bacteria</taxon>
        <taxon>Bacillati</taxon>
        <taxon>Bacillota</taxon>
        <taxon>Bacilli</taxon>
        <taxon>Bacillales</taxon>
        <taxon>Staphylococcaceae</taxon>
        <taxon>Staphylococcus</taxon>
    </lineage>
</organism>
<reference evidence="1 2" key="1">
    <citation type="journal article" date="2020" name="Access Microbiol">
        <title>Isolation and genome sequencing of Staphylococcus schleiferi subspecies coagulans from Antarctic seals.</title>
        <authorList>
            <person name="Foster G."/>
            <person name="Robb A."/>
            <person name="Paterson G.K."/>
        </authorList>
    </citation>
    <scope>NUCLEOTIDE SEQUENCE [LARGE SCALE GENOMIC DNA]</scope>
    <source>
        <strain evidence="1 2">M615/02/4</strain>
    </source>
</reference>
<gene>
    <name evidence="1" type="ORF">HR081_04040</name>
</gene>
<comment type="caution">
    <text evidence="1">The sequence shown here is derived from an EMBL/GenBank/DDBJ whole genome shotgun (WGS) entry which is preliminary data.</text>
</comment>
<proteinExistence type="predicted"/>
<accession>A0A9X0PE25</accession>